<name>A0A3S1CFW5_9CYAN</name>
<dbReference type="RefSeq" id="WP_127083897.1">
    <property type="nucleotide sequence ID" value="NZ_RSCL01000015.1"/>
</dbReference>
<dbReference type="EMBL" id="RSCL01000015">
    <property type="protein sequence ID" value="RUT02707.1"/>
    <property type="molecule type" value="Genomic_DNA"/>
</dbReference>
<evidence type="ECO:0000313" key="3">
    <source>
        <dbReference type="Proteomes" id="UP000271624"/>
    </source>
</evidence>
<dbReference type="InterPro" id="IPR029044">
    <property type="entry name" value="Nucleotide-diphossugar_trans"/>
</dbReference>
<evidence type="ECO:0000259" key="1">
    <source>
        <dbReference type="Pfam" id="PF10111"/>
    </source>
</evidence>
<dbReference type="PANTHER" id="PTHR43685">
    <property type="entry name" value="GLYCOSYLTRANSFERASE"/>
    <property type="match status" value="1"/>
</dbReference>
<keyword evidence="3" id="KW-1185">Reference proteome</keyword>
<dbReference type="OrthoDB" id="9812327at2"/>
<dbReference type="PANTHER" id="PTHR43685:SF2">
    <property type="entry name" value="GLYCOSYLTRANSFERASE 2-LIKE DOMAIN-CONTAINING PROTEIN"/>
    <property type="match status" value="1"/>
</dbReference>
<protein>
    <submittedName>
        <fullName evidence="2">Glycosyl transferase</fullName>
    </submittedName>
</protein>
<accession>A0A3S1CFW5</accession>
<feature type="domain" description="Glycosyltransferase 2-like prokaryotic type" evidence="1">
    <location>
        <begin position="5"/>
        <end position="249"/>
    </location>
</feature>
<dbReference type="AlphaFoldDB" id="A0A3S1CFW5"/>
<evidence type="ECO:0000313" key="2">
    <source>
        <dbReference type="EMBL" id="RUT02707.1"/>
    </source>
</evidence>
<dbReference type="CDD" id="cd00761">
    <property type="entry name" value="Glyco_tranf_GTA_type"/>
    <property type="match status" value="1"/>
</dbReference>
<organism evidence="2 3">
    <name type="scientific">Dulcicalothrix desertica PCC 7102</name>
    <dbReference type="NCBI Taxonomy" id="232991"/>
    <lineage>
        <taxon>Bacteria</taxon>
        <taxon>Bacillati</taxon>
        <taxon>Cyanobacteriota</taxon>
        <taxon>Cyanophyceae</taxon>
        <taxon>Nostocales</taxon>
        <taxon>Calotrichaceae</taxon>
        <taxon>Dulcicalothrix</taxon>
    </lineage>
</organism>
<keyword evidence="2" id="KW-0808">Transferase</keyword>
<sequence>MPEITVIIPAYNAEKTILETIKSIQEQTFSNFEIIVINDGSTDDTQLVLEKIKEPRLKIISSQNEGVSAARNKGIKAAQSEYIAFIDADDLWTNDKLELQLAAIKANPDIGVVYSWTSQMDETGKKFHSGARVFIEGNVYQDLLIVNFLENGSTPLMRKECVDEIGGFNVNLKYGEDWEFYIRLAAKYKFAVIPKQQVFYRQSPSSATSKVAVMEQNLLMTLEIIYQSVPSHLQYLKNQTLAALYHYLAATYFAHVKNSSHINIVGQKLWTAISLNPKYLLDTVTIFYIFKWSIMKLFTPQIVKKLISLKN</sequence>
<comment type="caution">
    <text evidence="2">The sequence shown here is derived from an EMBL/GenBank/DDBJ whole genome shotgun (WGS) entry which is preliminary data.</text>
</comment>
<reference evidence="2" key="1">
    <citation type="submission" date="2018-12" db="EMBL/GenBank/DDBJ databases">
        <authorList>
            <person name="Will S."/>
            <person name="Neumann-Schaal M."/>
            <person name="Henke P."/>
        </authorList>
    </citation>
    <scope>NUCLEOTIDE SEQUENCE</scope>
    <source>
        <strain evidence="2">PCC 7102</strain>
    </source>
</reference>
<dbReference type="InterPro" id="IPR019290">
    <property type="entry name" value="GlycosylTrfase-like_prok"/>
</dbReference>
<gene>
    <name evidence="2" type="ORF">DSM106972_056270</name>
</gene>
<dbReference type="Pfam" id="PF10111">
    <property type="entry name" value="Glyco_tranf_2_2"/>
    <property type="match status" value="1"/>
</dbReference>
<reference evidence="2" key="2">
    <citation type="journal article" date="2019" name="Genome Biol. Evol.">
        <title>Day and night: Metabolic profiles and evolutionary relationships of six axenic non-marine cyanobacteria.</title>
        <authorList>
            <person name="Will S.E."/>
            <person name="Henke P."/>
            <person name="Boedeker C."/>
            <person name="Huang S."/>
            <person name="Brinkmann H."/>
            <person name="Rohde M."/>
            <person name="Jarek M."/>
            <person name="Friedl T."/>
            <person name="Seufert S."/>
            <person name="Schumacher M."/>
            <person name="Overmann J."/>
            <person name="Neumann-Schaal M."/>
            <person name="Petersen J."/>
        </authorList>
    </citation>
    <scope>NUCLEOTIDE SEQUENCE [LARGE SCALE GENOMIC DNA]</scope>
    <source>
        <strain evidence="2">PCC 7102</strain>
    </source>
</reference>
<proteinExistence type="predicted"/>
<dbReference type="SUPFAM" id="SSF53448">
    <property type="entry name" value="Nucleotide-diphospho-sugar transferases"/>
    <property type="match status" value="1"/>
</dbReference>
<dbReference type="GO" id="GO:0044010">
    <property type="term" value="P:single-species biofilm formation"/>
    <property type="evidence" value="ECO:0007669"/>
    <property type="project" value="TreeGrafter"/>
</dbReference>
<dbReference type="InterPro" id="IPR050834">
    <property type="entry name" value="Glycosyltransf_2"/>
</dbReference>
<dbReference type="Gene3D" id="3.90.550.10">
    <property type="entry name" value="Spore Coat Polysaccharide Biosynthesis Protein SpsA, Chain A"/>
    <property type="match status" value="1"/>
</dbReference>
<dbReference type="GO" id="GO:0016740">
    <property type="term" value="F:transferase activity"/>
    <property type="evidence" value="ECO:0007669"/>
    <property type="project" value="UniProtKB-KW"/>
</dbReference>
<dbReference type="Proteomes" id="UP000271624">
    <property type="component" value="Unassembled WGS sequence"/>
</dbReference>